<dbReference type="EMBL" id="MU150354">
    <property type="protein sequence ID" value="KAF9457928.1"/>
    <property type="molecule type" value="Genomic_DNA"/>
</dbReference>
<dbReference type="Proteomes" id="UP000807353">
    <property type="component" value="Unassembled WGS sequence"/>
</dbReference>
<dbReference type="EC" id="3.6.4.13" evidence="3"/>
<keyword evidence="18" id="KW-1185">Reference proteome</keyword>
<evidence type="ECO:0000259" key="16">
    <source>
        <dbReference type="Pfam" id="PF21635"/>
    </source>
</evidence>
<dbReference type="GO" id="GO:0036464">
    <property type="term" value="C:cytoplasmic ribonucleoprotein granule"/>
    <property type="evidence" value="ECO:0007669"/>
    <property type="project" value="UniProtKB-SubCell"/>
</dbReference>
<dbReference type="Pfam" id="PF13087">
    <property type="entry name" value="AAA_12"/>
    <property type="match status" value="1"/>
</dbReference>
<keyword evidence="7" id="KW-0347">Helicase</keyword>
<dbReference type="Pfam" id="PF21635">
    <property type="entry name" value="Mov-10_helical"/>
    <property type="match status" value="1"/>
</dbReference>
<dbReference type="SUPFAM" id="SSF52540">
    <property type="entry name" value="P-loop containing nucleoside triphosphate hydrolases"/>
    <property type="match status" value="1"/>
</dbReference>
<feature type="region of interest" description="Disordered" evidence="12">
    <location>
        <begin position="971"/>
        <end position="993"/>
    </location>
</feature>
<dbReference type="InterPro" id="IPR047187">
    <property type="entry name" value="SF1_C_Upf1"/>
</dbReference>
<reference evidence="17" key="1">
    <citation type="submission" date="2020-11" db="EMBL/GenBank/DDBJ databases">
        <authorList>
            <consortium name="DOE Joint Genome Institute"/>
            <person name="Ahrendt S."/>
            <person name="Riley R."/>
            <person name="Andreopoulos W."/>
            <person name="Labutti K."/>
            <person name="Pangilinan J."/>
            <person name="Ruiz-Duenas F.J."/>
            <person name="Barrasa J.M."/>
            <person name="Sanchez-Garcia M."/>
            <person name="Camarero S."/>
            <person name="Miyauchi S."/>
            <person name="Serrano A."/>
            <person name="Linde D."/>
            <person name="Babiker R."/>
            <person name="Drula E."/>
            <person name="Ayuso-Fernandez I."/>
            <person name="Pacheco R."/>
            <person name="Padilla G."/>
            <person name="Ferreira P."/>
            <person name="Barriuso J."/>
            <person name="Kellner H."/>
            <person name="Castanera R."/>
            <person name="Alfaro M."/>
            <person name="Ramirez L."/>
            <person name="Pisabarro A.G."/>
            <person name="Kuo A."/>
            <person name="Tritt A."/>
            <person name="Lipzen A."/>
            <person name="He G."/>
            <person name="Yan M."/>
            <person name="Ng V."/>
            <person name="Cullen D."/>
            <person name="Martin F."/>
            <person name="Rosso M.-N."/>
            <person name="Henrissat B."/>
            <person name="Hibbett D."/>
            <person name="Martinez A.T."/>
            <person name="Grigoriev I.V."/>
        </authorList>
    </citation>
    <scope>NUCLEOTIDE SEQUENCE</scope>
    <source>
        <strain evidence="17">CBS 247.69</strain>
    </source>
</reference>
<dbReference type="Pfam" id="PF13086">
    <property type="entry name" value="AAA_11"/>
    <property type="match status" value="2"/>
</dbReference>
<feature type="compositionally biased region" description="Acidic residues" evidence="12">
    <location>
        <begin position="971"/>
        <end position="983"/>
    </location>
</feature>
<keyword evidence="4" id="KW-0963">Cytoplasm</keyword>
<evidence type="ECO:0000256" key="3">
    <source>
        <dbReference type="ARBA" id="ARBA00012552"/>
    </source>
</evidence>
<comment type="similarity">
    <text evidence="2">Belongs to the DNA2/NAM7 helicase family. SDE3 subfamily.</text>
</comment>
<dbReference type="Gene3D" id="3.40.50.300">
    <property type="entry name" value="P-loop containing nucleotide triphosphate hydrolases"/>
    <property type="match status" value="2"/>
</dbReference>
<keyword evidence="8" id="KW-0067">ATP-binding</keyword>
<dbReference type="GO" id="GO:0016787">
    <property type="term" value="F:hydrolase activity"/>
    <property type="evidence" value="ECO:0007669"/>
    <property type="project" value="UniProtKB-KW"/>
</dbReference>
<feature type="domain" description="DNA2/NAM7 helicase helicase" evidence="13">
    <location>
        <begin position="584"/>
        <end position="678"/>
    </location>
</feature>
<keyword evidence="6 17" id="KW-0378">Hydrolase</keyword>
<gene>
    <name evidence="17" type="ORF">BDZ94DRAFT_1271955</name>
</gene>
<dbReference type="InterPro" id="IPR041679">
    <property type="entry name" value="DNA2/NAM7-like_C"/>
</dbReference>
<comment type="catalytic activity">
    <reaction evidence="11">
        <text>ATP + H2O = ADP + phosphate + H(+)</text>
        <dbReference type="Rhea" id="RHEA:13065"/>
        <dbReference type="ChEBI" id="CHEBI:15377"/>
        <dbReference type="ChEBI" id="CHEBI:15378"/>
        <dbReference type="ChEBI" id="CHEBI:30616"/>
        <dbReference type="ChEBI" id="CHEBI:43474"/>
        <dbReference type="ChEBI" id="CHEBI:456216"/>
        <dbReference type="EC" id="3.6.4.13"/>
    </reaction>
</comment>
<accession>A0A9P6CEF5</accession>
<dbReference type="OrthoDB" id="6513042at2759"/>
<dbReference type="CDD" id="cd18808">
    <property type="entry name" value="SF1_C_Upf1"/>
    <property type="match status" value="1"/>
</dbReference>
<evidence type="ECO:0000259" key="13">
    <source>
        <dbReference type="Pfam" id="PF13086"/>
    </source>
</evidence>
<evidence type="ECO:0000313" key="17">
    <source>
        <dbReference type="EMBL" id="KAF9457928.1"/>
    </source>
</evidence>
<keyword evidence="10" id="KW-0943">RNA-mediated gene silencing</keyword>
<evidence type="ECO:0000256" key="9">
    <source>
        <dbReference type="ARBA" id="ARBA00022884"/>
    </source>
</evidence>
<sequence>MRLSPNPNYCYASLIPGGCSQGDYCRKQHDIGQCECGLVLHLVNFRAHKSGKRHRFILNEMVDSGQQLADTRGRTWTIPEGQASQCSQCGRNVPAFEISLHAQKHAREERLREAQAAFEEAELNKDGIVVSHTQGINFGVVEDENADRRVDITIRGAEPTKNPDVLLLSYRMRSSSRKDAHGERFSITYVGRSKWIKSHIDRTLTVVFHPSYGGQYEDTLELLFVNSQSNRRFIITRRVEATVGSREDHEQLRATAPYVRKQPPPFQSNVPLNTGIRPPVWTSTKWVTRLSEYTPPTNLIKAAYGPAAYPHRKALANVKGFLPSVLNETTYGRHFQILLHVEEEKMRQDLDAYSLTGAEVTPKYPRYNLQVKGLAEGRPSVLVGDFILFSHAVDNNPDDFYDPKRIWHQGCVHQVHQNHVSLRFGGDFSVFKGTKFDVRFVLNRLPIRRMHRALSTEFNPSRLLFPKFEDVISPRVTHTEMHDITLFYRPLGEDDEQLETVAAIISQRAGSVPFVVFGPPGTGKTVTIVETMRQLLDRSPSARILACAPSNSAADLIAQKLLGLGSSQLFRLNSLSRKFEDLPKTLHSVSQVNENKVFAIPPREDLEKFRVVVSTCISGGIPEGLGLKRGHFTHIFIDEAGQAKEPEVMVPIKSIAGPSTNIILAGDNQQLGPVVHSRLARDLGLKTSYLDRLMGLDIYDLKKFSGITIMKLVKNFRSHPDILSFSNDEFYNSELQACGDPMLTRIFENADDLPKKKFPMIFHGIVGRDQQEASSPSFFNIDEATLVKKYCKSLVEDRKLKTLPEHIGVITPYHAQRCKILDLFHRDVKLRGIKVGSVEEFQGQERRIIILSTVRSSTNYVVADIKRSLGFVANPRRFNVAVTRAQALLIVIGNPVILSLDPLWRKFLNFIYTRGGWRGREINWDPELPINPGQEGYDGEVRDRAEREMEETLERLKALIININDGSEIEIDLTDSSESDSDHDETPIFRDAE</sequence>
<dbReference type="PANTHER" id="PTHR45418">
    <property type="entry name" value="CANCER/TESTIS ANTIGEN 55"/>
    <property type="match status" value="1"/>
</dbReference>
<dbReference type="CDD" id="cd18038">
    <property type="entry name" value="DEXXQc_Helz-like"/>
    <property type="match status" value="1"/>
</dbReference>
<dbReference type="GO" id="GO:0003723">
    <property type="term" value="F:RNA binding"/>
    <property type="evidence" value="ECO:0007669"/>
    <property type="project" value="UniProtKB-KW"/>
</dbReference>
<comment type="caution">
    <text evidence="17">The sequence shown here is derived from an EMBL/GenBank/DDBJ whole genome shotgun (WGS) entry which is preliminary data.</text>
</comment>
<evidence type="ECO:0000256" key="10">
    <source>
        <dbReference type="ARBA" id="ARBA00023158"/>
    </source>
</evidence>
<evidence type="ECO:0000256" key="12">
    <source>
        <dbReference type="SAM" id="MobiDB-lite"/>
    </source>
</evidence>
<keyword evidence="9" id="KW-0694">RNA-binding</keyword>
<dbReference type="GO" id="GO:0005524">
    <property type="term" value="F:ATP binding"/>
    <property type="evidence" value="ECO:0007669"/>
    <property type="project" value="UniProtKB-KW"/>
</dbReference>
<dbReference type="InterPro" id="IPR049079">
    <property type="entry name" value="Mov-10_helical"/>
</dbReference>
<protein>
    <recommendedName>
        <fullName evidence="3">RNA helicase</fullName>
        <ecNumber evidence="3">3.6.4.13</ecNumber>
    </recommendedName>
</protein>
<evidence type="ECO:0000313" key="18">
    <source>
        <dbReference type="Proteomes" id="UP000807353"/>
    </source>
</evidence>
<dbReference type="FunFam" id="3.40.50.300:FF:000608">
    <property type="entry name" value="Mov10 RISC complex RNA helicase"/>
    <property type="match status" value="1"/>
</dbReference>
<evidence type="ECO:0000259" key="15">
    <source>
        <dbReference type="Pfam" id="PF21634"/>
    </source>
</evidence>
<evidence type="ECO:0000259" key="14">
    <source>
        <dbReference type="Pfam" id="PF13087"/>
    </source>
</evidence>
<dbReference type="InterPro" id="IPR026122">
    <property type="entry name" value="MOV-10/SDE3_DEXXQ/H-box"/>
</dbReference>
<dbReference type="GO" id="GO:0032574">
    <property type="term" value="F:5'-3' RNA helicase activity"/>
    <property type="evidence" value="ECO:0007669"/>
    <property type="project" value="InterPro"/>
</dbReference>
<feature type="domain" description="Helicase MOV-10-like beta-barrel" evidence="15">
    <location>
        <begin position="367"/>
        <end position="440"/>
    </location>
</feature>
<keyword evidence="5" id="KW-0547">Nucleotide-binding</keyword>
<dbReference type="InterPro" id="IPR049080">
    <property type="entry name" value="MOV-10-like_beta-barrel"/>
</dbReference>
<evidence type="ECO:0000256" key="4">
    <source>
        <dbReference type="ARBA" id="ARBA00022490"/>
    </source>
</evidence>
<dbReference type="InterPro" id="IPR041677">
    <property type="entry name" value="DNA2/NAM7_AAA_11"/>
</dbReference>
<feature type="domain" description="DNA2/NAM7 helicase-like C-terminal" evidence="14">
    <location>
        <begin position="707"/>
        <end position="894"/>
    </location>
</feature>
<evidence type="ECO:0000256" key="11">
    <source>
        <dbReference type="ARBA" id="ARBA00047984"/>
    </source>
</evidence>
<dbReference type="InterPro" id="IPR027417">
    <property type="entry name" value="P-loop_NTPase"/>
</dbReference>
<proteinExistence type="inferred from homology"/>
<dbReference type="PANTHER" id="PTHR45418:SF1">
    <property type="entry name" value="CANCER_TESTIS ANTIGEN 55"/>
    <property type="match status" value="1"/>
</dbReference>
<feature type="domain" description="Helicase MOV-10 helical" evidence="16">
    <location>
        <begin position="290"/>
        <end position="349"/>
    </location>
</feature>
<dbReference type="GO" id="GO:0031047">
    <property type="term" value="P:regulatory ncRNA-mediated gene silencing"/>
    <property type="evidence" value="ECO:0007669"/>
    <property type="project" value="UniProtKB-KW"/>
</dbReference>
<evidence type="ECO:0000256" key="5">
    <source>
        <dbReference type="ARBA" id="ARBA00022741"/>
    </source>
</evidence>
<evidence type="ECO:0000256" key="6">
    <source>
        <dbReference type="ARBA" id="ARBA00022801"/>
    </source>
</evidence>
<dbReference type="Pfam" id="PF21634">
    <property type="entry name" value="MOV-10_beta-barrel"/>
    <property type="match status" value="1"/>
</dbReference>
<name>A0A9P6CEF5_9AGAR</name>
<evidence type="ECO:0000256" key="1">
    <source>
        <dbReference type="ARBA" id="ARBA00004331"/>
    </source>
</evidence>
<feature type="domain" description="DNA2/NAM7 helicase helicase" evidence="13">
    <location>
        <begin position="494"/>
        <end position="563"/>
    </location>
</feature>
<evidence type="ECO:0000256" key="7">
    <source>
        <dbReference type="ARBA" id="ARBA00022806"/>
    </source>
</evidence>
<evidence type="ECO:0000256" key="8">
    <source>
        <dbReference type="ARBA" id="ARBA00022840"/>
    </source>
</evidence>
<dbReference type="AlphaFoldDB" id="A0A9P6CEF5"/>
<comment type="subcellular location">
    <subcellularLocation>
        <location evidence="1">Cytoplasm</location>
        <location evidence="1">Cytoplasmic ribonucleoprotein granule</location>
    </subcellularLocation>
</comment>
<organism evidence="17 18">
    <name type="scientific">Collybia nuda</name>
    <dbReference type="NCBI Taxonomy" id="64659"/>
    <lineage>
        <taxon>Eukaryota</taxon>
        <taxon>Fungi</taxon>
        <taxon>Dikarya</taxon>
        <taxon>Basidiomycota</taxon>
        <taxon>Agaricomycotina</taxon>
        <taxon>Agaricomycetes</taxon>
        <taxon>Agaricomycetidae</taxon>
        <taxon>Agaricales</taxon>
        <taxon>Tricholomatineae</taxon>
        <taxon>Clitocybaceae</taxon>
        <taxon>Collybia</taxon>
    </lineage>
</organism>
<evidence type="ECO:0000256" key="2">
    <source>
        <dbReference type="ARBA" id="ARBA00005601"/>
    </source>
</evidence>
<feature type="compositionally biased region" description="Basic and acidic residues" evidence="12">
    <location>
        <begin position="984"/>
        <end position="993"/>
    </location>
</feature>